<reference evidence="1 2" key="1">
    <citation type="journal article" date="2024" name="J Genomics">
        <title>Draft genome sequencing and assembly of Favolaschia claudopus CIRM-BRFM 2984 isolated from oak limbs.</title>
        <authorList>
            <person name="Navarro D."/>
            <person name="Drula E."/>
            <person name="Chaduli D."/>
            <person name="Cazenave R."/>
            <person name="Ahrendt S."/>
            <person name="Wang J."/>
            <person name="Lipzen A."/>
            <person name="Daum C."/>
            <person name="Barry K."/>
            <person name="Grigoriev I.V."/>
            <person name="Favel A."/>
            <person name="Rosso M.N."/>
            <person name="Martin F."/>
        </authorList>
    </citation>
    <scope>NUCLEOTIDE SEQUENCE [LARGE SCALE GENOMIC DNA]</scope>
    <source>
        <strain evidence="1 2">CIRM-BRFM 2984</strain>
    </source>
</reference>
<comment type="caution">
    <text evidence="1">The sequence shown here is derived from an EMBL/GenBank/DDBJ whole genome shotgun (WGS) entry which is preliminary data.</text>
</comment>
<keyword evidence="2" id="KW-1185">Reference proteome</keyword>
<protein>
    <submittedName>
        <fullName evidence="1">Uncharacterized protein</fullName>
    </submittedName>
</protein>
<gene>
    <name evidence="1" type="ORF">R3P38DRAFT_3301167</name>
</gene>
<proteinExistence type="predicted"/>
<sequence length="215" mass="23611">MAPSPAEALRSDSLDVDDFEAPQTTSPSCCGYHRDFALHDGSLCSPRSHNTPSSSYPLQPSVFRRVRYSSLMLCVSARVPLLSSFSLHAAIHSPPRALPQSFLEYHRSNAFGSRFDEDSENAPGYYTLLLPAGGAGLESFSAAQKRFKPITRYVIHFFPSPPFFLSLFPSPRLSGILSRAHDLVARTPCIVLNTSVPASVRFHLSLAHSTLRTSD</sequence>
<evidence type="ECO:0000313" key="1">
    <source>
        <dbReference type="EMBL" id="KAK6963234.1"/>
    </source>
</evidence>
<organism evidence="1 2">
    <name type="scientific">Favolaschia claudopus</name>
    <dbReference type="NCBI Taxonomy" id="2862362"/>
    <lineage>
        <taxon>Eukaryota</taxon>
        <taxon>Fungi</taxon>
        <taxon>Dikarya</taxon>
        <taxon>Basidiomycota</taxon>
        <taxon>Agaricomycotina</taxon>
        <taxon>Agaricomycetes</taxon>
        <taxon>Agaricomycetidae</taxon>
        <taxon>Agaricales</taxon>
        <taxon>Marasmiineae</taxon>
        <taxon>Mycenaceae</taxon>
        <taxon>Favolaschia</taxon>
    </lineage>
</organism>
<dbReference type="AlphaFoldDB" id="A0AAV9YXX4"/>
<name>A0AAV9YXX4_9AGAR</name>
<dbReference type="Proteomes" id="UP001362999">
    <property type="component" value="Unassembled WGS sequence"/>
</dbReference>
<accession>A0AAV9YXX4</accession>
<dbReference type="EMBL" id="JAWWNJ010000434">
    <property type="protein sequence ID" value="KAK6963234.1"/>
    <property type="molecule type" value="Genomic_DNA"/>
</dbReference>
<evidence type="ECO:0000313" key="2">
    <source>
        <dbReference type="Proteomes" id="UP001362999"/>
    </source>
</evidence>
<feature type="non-terminal residue" evidence="1">
    <location>
        <position position="215"/>
    </location>
</feature>